<dbReference type="PROSITE" id="PS51257">
    <property type="entry name" value="PROKAR_LIPOPROTEIN"/>
    <property type="match status" value="1"/>
</dbReference>
<dbReference type="Proteomes" id="UP001472677">
    <property type="component" value="Unassembled WGS sequence"/>
</dbReference>
<sequence>MTEPDRDASRLYIWTIACILFVFLVAGGGCLLAYITVPEYQSSNLLPVLGLIFVCMPWIFWILTVLYRLLSRAFGFRMVLDGLYVENSVKVRGDDNGDDVEVVDVDVKSNKNDGEAKDISIP</sequence>
<accession>A0ABR2FTU2</accession>
<comment type="caution">
    <text evidence="2">The sequence shown here is derived from an EMBL/GenBank/DDBJ whole genome shotgun (WGS) entry which is preliminary data.</text>
</comment>
<feature type="transmembrane region" description="Helical" evidence="1">
    <location>
        <begin position="12"/>
        <end position="36"/>
    </location>
</feature>
<name>A0ABR2FTU2_9ROSI</name>
<organism evidence="2 3">
    <name type="scientific">Hibiscus sabdariffa</name>
    <name type="common">roselle</name>
    <dbReference type="NCBI Taxonomy" id="183260"/>
    <lineage>
        <taxon>Eukaryota</taxon>
        <taxon>Viridiplantae</taxon>
        <taxon>Streptophyta</taxon>
        <taxon>Embryophyta</taxon>
        <taxon>Tracheophyta</taxon>
        <taxon>Spermatophyta</taxon>
        <taxon>Magnoliopsida</taxon>
        <taxon>eudicotyledons</taxon>
        <taxon>Gunneridae</taxon>
        <taxon>Pentapetalae</taxon>
        <taxon>rosids</taxon>
        <taxon>malvids</taxon>
        <taxon>Malvales</taxon>
        <taxon>Malvaceae</taxon>
        <taxon>Malvoideae</taxon>
        <taxon>Hibiscus</taxon>
    </lineage>
</organism>
<proteinExistence type="predicted"/>
<dbReference type="PANTHER" id="PTHR34964:SF1">
    <property type="entry name" value="MEMBRANE LIPOPROTEIN"/>
    <property type="match status" value="1"/>
</dbReference>
<dbReference type="PANTHER" id="PTHR34964">
    <property type="entry name" value="MEMBRANE LIPOPROTEIN-RELATED"/>
    <property type="match status" value="1"/>
</dbReference>
<keyword evidence="3" id="KW-1185">Reference proteome</keyword>
<reference evidence="2 3" key="1">
    <citation type="journal article" date="2024" name="G3 (Bethesda)">
        <title>Genome assembly of Hibiscus sabdariffa L. provides insights into metabolisms of medicinal natural products.</title>
        <authorList>
            <person name="Kim T."/>
        </authorList>
    </citation>
    <scope>NUCLEOTIDE SEQUENCE [LARGE SCALE GENOMIC DNA]</scope>
    <source>
        <strain evidence="2">TK-2024</strain>
        <tissue evidence="2">Old leaves</tissue>
    </source>
</reference>
<keyword evidence="1" id="KW-0812">Transmembrane</keyword>
<gene>
    <name evidence="2" type="ORF">V6N12_022162</name>
</gene>
<protein>
    <submittedName>
        <fullName evidence="2">Uncharacterized protein</fullName>
    </submittedName>
</protein>
<evidence type="ECO:0000256" key="1">
    <source>
        <dbReference type="SAM" id="Phobius"/>
    </source>
</evidence>
<evidence type="ECO:0000313" key="3">
    <source>
        <dbReference type="Proteomes" id="UP001472677"/>
    </source>
</evidence>
<feature type="transmembrane region" description="Helical" evidence="1">
    <location>
        <begin position="48"/>
        <end position="70"/>
    </location>
</feature>
<keyword evidence="1" id="KW-0472">Membrane</keyword>
<evidence type="ECO:0000313" key="2">
    <source>
        <dbReference type="EMBL" id="KAK8587679.1"/>
    </source>
</evidence>
<keyword evidence="1" id="KW-1133">Transmembrane helix</keyword>
<dbReference type="EMBL" id="JBBPBM010000004">
    <property type="protein sequence ID" value="KAK8587679.1"/>
    <property type="molecule type" value="Genomic_DNA"/>
</dbReference>